<dbReference type="Gene3D" id="1.10.287.130">
    <property type="match status" value="1"/>
</dbReference>
<dbReference type="SUPFAM" id="SSF53850">
    <property type="entry name" value="Periplasmic binding protein-like II"/>
    <property type="match status" value="1"/>
</dbReference>
<dbReference type="PRINTS" id="PR00344">
    <property type="entry name" value="BCTRLSENSOR"/>
</dbReference>
<dbReference type="Pfam" id="PF02518">
    <property type="entry name" value="HATPase_c"/>
    <property type="match status" value="1"/>
</dbReference>
<evidence type="ECO:0000256" key="5">
    <source>
        <dbReference type="SAM" id="SignalP"/>
    </source>
</evidence>
<dbReference type="PROSITE" id="PS50109">
    <property type="entry name" value="HIS_KIN"/>
    <property type="match status" value="1"/>
</dbReference>
<evidence type="ECO:0000256" key="4">
    <source>
        <dbReference type="SAM" id="Coils"/>
    </source>
</evidence>
<dbReference type="EC" id="2.7.13.3" evidence="2"/>
<dbReference type="InterPro" id="IPR036097">
    <property type="entry name" value="HisK_dim/P_sf"/>
</dbReference>
<feature type="chain" id="PRO_5012342045" description="histidine kinase" evidence="5">
    <location>
        <begin position="29"/>
        <end position="591"/>
    </location>
</feature>
<dbReference type="AlphaFoldDB" id="A0A1M7J262"/>
<dbReference type="Pfam" id="PF12974">
    <property type="entry name" value="Phosphonate-bd"/>
    <property type="match status" value="1"/>
</dbReference>
<dbReference type="SUPFAM" id="SSF55874">
    <property type="entry name" value="ATPase domain of HSP90 chaperone/DNA topoisomerase II/histidine kinase"/>
    <property type="match status" value="1"/>
</dbReference>
<dbReference type="InterPro" id="IPR003594">
    <property type="entry name" value="HATPase_dom"/>
</dbReference>
<feature type="domain" description="Histidine kinase" evidence="6">
    <location>
        <begin position="373"/>
        <end position="585"/>
    </location>
</feature>
<feature type="coiled-coil region" evidence="4">
    <location>
        <begin position="332"/>
        <end position="364"/>
    </location>
</feature>
<dbReference type="SMART" id="SM00388">
    <property type="entry name" value="HisKA"/>
    <property type="match status" value="1"/>
</dbReference>
<dbReference type="EMBL" id="FRCK01000010">
    <property type="protein sequence ID" value="SHM47106.1"/>
    <property type="molecule type" value="Genomic_DNA"/>
</dbReference>
<proteinExistence type="predicted"/>
<dbReference type="CDD" id="cd00082">
    <property type="entry name" value="HisKA"/>
    <property type="match status" value="1"/>
</dbReference>
<dbReference type="Gene3D" id="3.30.565.10">
    <property type="entry name" value="Histidine kinase-like ATPase, C-terminal domain"/>
    <property type="match status" value="1"/>
</dbReference>
<evidence type="ECO:0000256" key="1">
    <source>
        <dbReference type="ARBA" id="ARBA00000085"/>
    </source>
</evidence>
<gene>
    <name evidence="7" type="ORF">SAMN05444389_11064</name>
</gene>
<dbReference type="STRING" id="53463.SAMN05444389_11064"/>
<sequence length="591" mass="64345">MSIFPRFAVICLVLVLSCMALSAPPALAQVRVGVLVVQDESDATREFAPTIAHLNQALPGRDFVLVPLPLDALSQAAATGAVDFLITNPGHYVALGSRLGVTRIATIERLDGGDASGRVGSTVITPLRPGHPRNWQDLVDLRIAITTRDAFGGWQVALREMLDADARPRGPLVETGFPMMNVVEALRAGRADAGVLRACLLESLIDRGLVAEGEFAVVAERDAGGLPCRLSSRLYPDWPFARLPGVDRGLARQVAVALLTMPAAQGRRWAVPHDYGAVQELFRELRLGAFEDMPHRSLLDYLRAHWHWFAGFALAVLWWAIHSARVEVLVRRRTAELTREMAERNRAEAEARQHREERDQYARLGILGEMASSIAHELNQPLGAITNYAEGLTRAIDRGQPDPVFLRDGVRGIAGQADRAGTIIRRIRSFLHRREPQREALDLNEVARGPLSLFGAAAGRRGIALRFDPAPALPPVMGDRVEIEQVLLNLLQNALDASEDAPRGEIRLSTSCGGGMVTMTVRDHGSGLSLGDAQHIFDAFYTTKDRGLGLGLPICRTIAESHGGELWAEPRPDGLAMHFSLPAATGPEEAE</sequence>
<evidence type="ECO:0000313" key="8">
    <source>
        <dbReference type="Proteomes" id="UP000184444"/>
    </source>
</evidence>
<keyword evidence="7" id="KW-0418">Kinase</keyword>
<evidence type="ECO:0000259" key="6">
    <source>
        <dbReference type="PROSITE" id="PS50109"/>
    </source>
</evidence>
<accession>A0A1M7J262</accession>
<dbReference type="InterPro" id="IPR005467">
    <property type="entry name" value="His_kinase_dom"/>
</dbReference>
<comment type="catalytic activity">
    <reaction evidence="1">
        <text>ATP + protein L-histidine = ADP + protein N-phospho-L-histidine.</text>
        <dbReference type="EC" id="2.7.13.3"/>
    </reaction>
</comment>
<dbReference type="Proteomes" id="UP000184444">
    <property type="component" value="Unassembled WGS sequence"/>
</dbReference>
<dbReference type="SMART" id="SM00387">
    <property type="entry name" value="HATPase_c"/>
    <property type="match status" value="1"/>
</dbReference>
<dbReference type="PANTHER" id="PTHR43065:SF42">
    <property type="entry name" value="TWO-COMPONENT SENSOR PPRA"/>
    <property type="match status" value="1"/>
</dbReference>
<keyword evidence="8" id="KW-1185">Reference proteome</keyword>
<keyword evidence="5" id="KW-0732">Signal</keyword>
<dbReference type="InterPro" id="IPR004358">
    <property type="entry name" value="Sig_transdc_His_kin-like_C"/>
</dbReference>
<dbReference type="Pfam" id="PF00512">
    <property type="entry name" value="HisKA"/>
    <property type="match status" value="1"/>
</dbReference>
<keyword evidence="3" id="KW-0597">Phosphoprotein</keyword>
<dbReference type="InterPro" id="IPR036890">
    <property type="entry name" value="HATPase_C_sf"/>
</dbReference>
<reference evidence="8" key="1">
    <citation type="submission" date="2016-11" db="EMBL/GenBank/DDBJ databases">
        <authorList>
            <person name="Varghese N."/>
            <person name="Submissions S."/>
        </authorList>
    </citation>
    <scope>NUCLEOTIDE SEQUENCE [LARGE SCALE GENOMIC DNA]</scope>
    <source>
        <strain evidence="8">DSM 6637</strain>
    </source>
</reference>
<evidence type="ECO:0000256" key="3">
    <source>
        <dbReference type="ARBA" id="ARBA00022553"/>
    </source>
</evidence>
<dbReference type="InterPro" id="IPR003661">
    <property type="entry name" value="HisK_dim/P_dom"/>
</dbReference>
<organism evidence="7 8">
    <name type="scientific">Paracoccus solventivorans</name>
    <dbReference type="NCBI Taxonomy" id="53463"/>
    <lineage>
        <taxon>Bacteria</taxon>
        <taxon>Pseudomonadati</taxon>
        <taxon>Pseudomonadota</taxon>
        <taxon>Alphaproteobacteria</taxon>
        <taxon>Rhodobacterales</taxon>
        <taxon>Paracoccaceae</taxon>
        <taxon>Paracoccus</taxon>
    </lineage>
</organism>
<dbReference type="PROSITE" id="PS51257">
    <property type="entry name" value="PROKAR_LIPOPROTEIN"/>
    <property type="match status" value="1"/>
</dbReference>
<keyword evidence="4" id="KW-0175">Coiled coil</keyword>
<evidence type="ECO:0000256" key="2">
    <source>
        <dbReference type="ARBA" id="ARBA00012438"/>
    </source>
</evidence>
<dbReference type="SUPFAM" id="SSF47384">
    <property type="entry name" value="Homodimeric domain of signal transducing histidine kinase"/>
    <property type="match status" value="1"/>
</dbReference>
<dbReference type="GO" id="GO:0000155">
    <property type="term" value="F:phosphorelay sensor kinase activity"/>
    <property type="evidence" value="ECO:0007669"/>
    <property type="project" value="InterPro"/>
</dbReference>
<feature type="signal peptide" evidence="5">
    <location>
        <begin position="1"/>
        <end position="28"/>
    </location>
</feature>
<evidence type="ECO:0000313" key="7">
    <source>
        <dbReference type="EMBL" id="SHM47106.1"/>
    </source>
</evidence>
<dbReference type="PANTHER" id="PTHR43065">
    <property type="entry name" value="SENSOR HISTIDINE KINASE"/>
    <property type="match status" value="1"/>
</dbReference>
<name>A0A1M7J262_9RHOB</name>
<protein>
    <recommendedName>
        <fullName evidence="2">histidine kinase</fullName>
        <ecNumber evidence="2">2.7.13.3</ecNumber>
    </recommendedName>
</protein>
<keyword evidence="7" id="KW-0808">Transferase</keyword>